<evidence type="ECO:0000256" key="1">
    <source>
        <dbReference type="SAM" id="MobiDB-lite"/>
    </source>
</evidence>
<feature type="region of interest" description="Disordered" evidence="1">
    <location>
        <begin position="1"/>
        <end position="24"/>
    </location>
</feature>
<dbReference type="AlphaFoldDB" id="A0A318QRU4"/>
<dbReference type="EMBL" id="NKTX01000059">
    <property type="protein sequence ID" value="PYD80052.1"/>
    <property type="molecule type" value="Genomic_DNA"/>
</dbReference>
<evidence type="ECO:0000313" key="2">
    <source>
        <dbReference type="EMBL" id="PYD80052.1"/>
    </source>
</evidence>
<dbReference type="RefSeq" id="WP_110507573.1">
    <property type="nucleotide sequence ID" value="NZ_NKTX01000059.1"/>
</dbReference>
<dbReference type="Proteomes" id="UP000247417">
    <property type="component" value="Unassembled WGS sequence"/>
</dbReference>
<proteinExistence type="predicted"/>
<reference evidence="2 3" key="1">
    <citation type="submission" date="2017-07" db="EMBL/GenBank/DDBJ databases">
        <title>A draft genome sequence of Komagataeibacter oboediens LMG 18849.</title>
        <authorList>
            <person name="Skraban J."/>
            <person name="Cleenwerck I."/>
            <person name="Vandamme P."/>
            <person name="Trcek J."/>
        </authorList>
    </citation>
    <scope>NUCLEOTIDE SEQUENCE [LARGE SCALE GENOMIC DNA]</scope>
    <source>
        <strain evidence="2 3">LMG 18849</strain>
    </source>
</reference>
<evidence type="ECO:0000313" key="3">
    <source>
        <dbReference type="Proteomes" id="UP000247417"/>
    </source>
</evidence>
<accession>A0A318QRU4</accession>
<sequence length="145" mass="15750">MTDTSQQQGAKAKDKITPPNGFSWKESERIVNGKAILGMQVAYEVEGKEHSAFFVDRLPLSKSIAATEMFGAPKTDRGALALSAAIRLDEFDGTPVETVESRRDIDRAMDRLDEEGLEAFICALIERSKTAAGNQADQDVDTAGN</sequence>
<name>A0A318QRU4_9PROT</name>
<comment type="caution">
    <text evidence="2">The sequence shown here is derived from an EMBL/GenBank/DDBJ whole genome shotgun (WGS) entry which is preliminary data.</text>
</comment>
<gene>
    <name evidence="2" type="ORF">CFR80_14310</name>
</gene>
<organism evidence="2 3">
    <name type="scientific">Komagataeibacter oboediens</name>
    <dbReference type="NCBI Taxonomy" id="65958"/>
    <lineage>
        <taxon>Bacteria</taxon>
        <taxon>Pseudomonadati</taxon>
        <taxon>Pseudomonadota</taxon>
        <taxon>Alphaproteobacteria</taxon>
        <taxon>Acetobacterales</taxon>
        <taxon>Acetobacteraceae</taxon>
        <taxon>Komagataeibacter</taxon>
    </lineage>
</organism>
<protein>
    <recommendedName>
        <fullName evidence="4">Phage tail protein</fullName>
    </recommendedName>
</protein>
<evidence type="ECO:0008006" key="4">
    <source>
        <dbReference type="Google" id="ProtNLM"/>
    </source>
</evidence>